<dbReference type="PANTHER" id="PTHR43272">
    <property type="entry name" value="LONG-CHAIN-FATTY-ACID--COA LIGASE"/>
    <property type="match status" value="1"/>
</dbReference>
<dbReference type="InterPro" id="IPR042099">
    <property type="entry name" value="ANL_N_sf"/>
</dbReference>
<reference evidence="2 3" key="1">
    <citation type="submission" date="2020-08" db="EMBL/GenBank/DDBJ databases">
        <authorList>
            <person name="Newling K."/>
            <person name="Davey J."/>
            <person name="Forrester S."/>
        </authorList>
    </citation>
    <scope>NUCLEOTIDE SEQUENCE [LARGE SCALE GENOMIC DNA]</scope>
    <source>
        <strain evidence="3">Crithidia deanei Carvalho (ATCC PRA-265)</strain>
    </source>
</reference>
<dbReference type="Pfam" id="PF00501">
    <property type="entry name" value="AMP-binding"/>
    <property type="match status" value="1"/>
</dbReference>
<name>A0A7G2CPC3_9TRYP</name>
<proteinExistence type="predicted"/>
<organism evidence="2 3">
    <name type="scientific">Angomonas deanei</name>
    <dbReference type="NCBI Taxonomy" id="59799"/>
    <lineage>
        <taxon>Eukaryota</taxon>
        <taxon>Discoba</taxon>
        <taxon>Euglenozoa</taxon>
        <taxon>Kinetoplastea</taxon>
        <taxon>Metakinetoplastina</taxon>
        <taxon>Trypanosomatida</taxon>
        <taxon>Trypanosomatidae</taxon>
        <taxon>Strigomonadinae</taxon>
        <taxon>Angomonas</taxon>
    </lineage>
</organism>
<dbReference type="VEuPathDB" id="TriTrypDB:ADEAN_000873000"/>
<dbReference type="Gene3D" id="3.40.50.12780">
    <property type="entry name" value="N-terminal domain of ligase-like"/>
    <property type="match status" value="1"/>
</dbReference>
<feature type="domain" description="AMP-dependent synthetase/ligase" evidence="1">
    <location>
        <begin position="1"/>
        <end position="204"/>
    </location>
</feature>
<dbReference type="EMBL" id="LR877164">
    <property type="protein sequence ID" value="CAD2221199.1"/>
    <property type="molecule type" value="Genomic_DNA"/>
</dbReference>
<dbReference type="InterPro" id="IPR000873">
    <property type="entry name" value="AMP-dep_synth/lig_dom"/>
</dbReference>
<dbReference type="AlphaFoldDB" id="A0A7G2CPC3"/>
<dbReference type="GO" id="GO:0016020">
    <property type="term" value="C:membrane"/>
    <property type="evidence" value="ECO:0007669"/>
    <property type="project" value="TreeGrafter"/>
</dbReference>
<gene>
    <name evidence="2" type="ORF">ADEAN_000873000</name>
</gene>
<evidence type="ECO:0000259" key="1">
    <source>
        <dbReference type="Pfam" id="PF00501"/>
    </source>
</evidence>
<sequence>MAHILEFGVVNIVLGHGVLVGFGGPRTLTDITARPHGDLTEYKPSLMVGVPRIFDTVRRGVESKLPPPGSLKRKIFDQAFESRLAALREGKDTPFYNEKVFSKPREALGGNIRLFLSGGGPLSAATQNFMNVVFGLMVVGWGLTETVCIGTISRWGDLEAGVTGQVLVAEELKLVDTEDYKHTNKPLPEGELCLRGPFLFKGYYKQDALTKEAIDKDGWFHTGDVGSIDAQGRVRLVGRIKALAKNVLGEYVALEMLESIYSTHLLVLNNCACVLVNPEKSYITLLVLTDESRAMKFAAENQLSGKFPAILKDEKFIQAAVKSLGELATKAGRKHFELVKNVCFTCDEWTPENGMLTAAMKLKRSVINQKYAKEIEQLFVAE</sequence>
<evidence type="ECO:0000313" key="2">
    <source>
        <dbReference type="EMBL" id="CAD2221199.1"/>
    </source>
</evidence>
<protein>
    <submittedName>
        <fullName evidence="2">AMP-binding enzyme, putative</fullName>
    </submittedName>
</protein>
<keyword evidence="3" id="KW-1185">Reference proteome</keyword>
<dbReference type="SUPFAM" id="SSF56801">
    <property type="entry name" value="Acetyl-CoA synthetase-like"/>
    <property type="match status" value="1"/>
</dbReference>
<dbReference type="GO" id="GO:0004467">
    <property type="term" value="F:long-chain fatty acid-CoA ligase activity"/>
    <property type="evidence" value="ECO:0007669"/>
    <property type="project" value="TreeGrafter"/>
</dbReference>
<dbReference type="PANTHER" id="PTHR43272:SF105">
    <property type="entry name" value="ACYL COA SYNTHETASE, PUTATIVE-RELATED"/>
    <property type="match status" value="1"/>
</dbReference>
<accession>A0A7G2CPC3</accession>
<dbReference type="GO" id="GO:0005783">
    <property type="term" value="C:endoplasmic reticulum"/>
    <property type="evidence" value="ECO:0007669"/>
    <property type="project" value="TreeGrafter"/>
</dbReference>
<evidence type="ECO:0000313" key="3">
    <source>
        <dbReference type="Proteomes" id="UP000515908"/>
    </source>
</evidence>
<dbReference type="Proteomes" id="UP000515908">
    <property type="component" value="Chromosome 20"/>
</dbReference>